<keyword evidence="1" id="KW-0732">Signal</keyword>
<evidence type="ECO:0008006" key="4">
    <source>
        <dbReference type="Google" id="ProtNLM"/>
    </source>
</evidence>
<proteinExistence type="predicted"/>
<sequence length="313" mass="33915">MQNLKKLKLLVAVPFLIILASGCASRPAAQAGKAEAETSSVKEAKVDAQKENLGKIVAQAERDGEKQAGTIKQAAKSYIGGISDLAVANPAKVNELASGINKAILISGVVTQWQPSTRSDSDAHDIYTVITVHVTQQHTFRQVTDLTGQDIHVVQPGGLTTVGAQWRYYPKKDFENLQEPTAEEKQQPVFVEDSEMPLPRIGDQLITAIQPFAHDASLQFLKHNRFDQKEDFVTAHGDNGQFFLNQQTGQYESRAVKGVNYGFGQASGVGQAPVYESSATNVLSGDDSGQIHDNAVALLKDINQRFAVKTVSD</sequence>
<accession>A0A0R1MSC7</accession>
<dbReference type="Proteomes" id="UP000051330">
    <property type="component" value="Unassembled WGS sequence"/>
</dbReference>
<protein>
    <recommendedName>
        <fullName evidence="4">Lipoprotein</fullName>
    </recommendedName>
</protein>
<keyword evidence="3" id="KW-1185">Reference proteome</keyword>
<dbReference type="PATRIC" id="fig|1423792.3.peg.778"/>
<dbReference type="AlphaFoldDB" id="A0A0R1MSC7"/>
<dbReference type="OrthoDB" id="9829432at2"/>
<dbReference type="STRING" id="1423792.FD09_GL000762"/>
<evidence type="ECO:0000256" key="1">
    <source>
        <dbReference type="SAM" id="SignalP"/>
    </source>
</evidence>
<dbReference type="EMBL" id="AZEC01000013">
    <property type="protein sequence ID" value="KRL11040.1"/>
    <property type="molecule type" value="Genomic_DNA"/>
</dbReference>
<dbReference type="PROSITE" id="PS51257">
    <property type="entry name" value="PROKAR_LIPOPROTEIN"/>
    <property type="match status" value="1"/>
</dbReference>
<comment type="caution">
    <text evidence="2">The sequence shown here is derived from an EMBL/GenBank/DDBJ whole genome shotgun (WGS) entry which is preliminary data.</text>
</comment>
<reference evidence="2 3" key="1">
    <citation type="journal article" date="2015" name="Genome Announc.">
        <title>Expanding the biotechnology potential of lactobacilli through comparative genomics of 213 strains and associated genera.</title>
        <authorList>
            <person name="Sun Z."/>
            <person name="Harris H.M."/>
            <person name="McCann A."/>
            <person name="Guo C."/>
            <person name="Argimon S."/>
            <person name="Zhang W."/>
            <person name="Yang X."/>
            <person name="Jeffery I.B."/>
            <person name="Cooney J.C."/>
            <person name="Kagawa T.F."/>
            <person name="Liu W."/>
            <person name="Song Y."/>
            <person name="Salvetti E."/>
            <person name="Wrobel A."/>
            <person name="Rasinkangas P."/>
            <person name="Parkhill J."/>
            <person name="Rea M.C."/>
            <person name="O'Sullivan O."/>
            <person name="Ritari J."/>
            <person name="Douillard F.P."/>
            <person name="Paul Ross R."/>
            <person name="Yang R."/>
            <person name="Briner A.E."/>
            <person name="Felis G.E."/>
            <person name="de Vos W.M."/>
            <person name="Barrangou R."/>
            <person name="Klaenhammer T.R."/>
            <person name="Caufield P.W."/>
            <person name="Cui Y."/>
            <person name="Zhang H."/>
            <person name="O'Toole P.W."/>
        </authorList>
    </citation>
    <scope>NUCLEOTIDE SEQUENCE [LARGE SCALE GENOMIC DNA]</scope>
    <source>
        <strain evidence="2 3">DSM 12744</strain>
    </source>
</reference>
<evidence type="ECO:0000313" key="3">
    <source>
        <dbReference type="Proteomes" id="UP000051330"/>
    </source>
</evidence>
<name>A0A0R1MSC7_9LACO</name>
<feature type="signal peptide" evidence="1">
    <location>
        <begin position="1"/>
        <end position="24"/>
    </location>
</feature>
<organism evidence="2 3">
    <name type="scientific">Schleiferilactobacillus perolens DSM 12744</name>
    <dbReference type="NCBI Taxonomy" id="1423792"/>
    <lineage>
        <taxon>Bacteria</taxon>
        <taxon>Bacillati</taxon>
        <taxon>Bacillota</taxon>
        <taxon>Bacilli</taxon>
        <taxon>Lactobacillales</taxon>
        <taxon>Lactobacillaceae</taxon>
        <taxon>Schleiferilactobacillus</taxon>
    </lineage>
</organism>
<feature type="chain" id="PRO_5039100618" description="Lipoprotein" evidence="1">
    <location>
        <begin position="25"/>
        <end position="313"/>
    </location>
</feature>
<dbReference type="RefSeq" id="WP_057821699.1">
    <property type="nucleotide sequence ID" value="NZ_AZEC01000013.1"/>
</dbReference>
<gene>
    <name evidence="2" type="ORF">FD09_GL000762</name>
</gene>
<evidence type="ECO:0000313" key="2">
    <source>
        <dbReference type="EMBL" id="KRL11040.1"/>
    </source>
</evidence>